<dbReference type="PROSITE" id="PS50893">
    <property type="entry name" value="ABC_TRANSPORTER_2"/>
    <property type="match status" value="1"/>
</dbReference>
<dbReference type="RefSeq" id="WP_058382473.1">
    <property type="nucleotide sequence ID" value="NZ_CP013659.2"/>
</dbReference>
<comment type="similarity">
    <text evidence="1">Belongs to the ABC transporter superfamily.</text>
</comment>
<dbReference type="AlphaFoldDB" id="A0A0U2YMB2"/>
<evidence type="ECO:0000256" key="4">
    <source>
        <dbReference type="ARBA" id="ARBA00022840"/>
    </source>
</evidence>
<protein>
    <submittedName>
        <fullName evidence="6">ABC transporter ATP-binding protein</fullName>
    </submittedName>
</protein>
<evidence type="ECO:0000256" key="3">
    <source>
        <dbReference type="ARBA" id="ARBA00022741"/>
    </source>
</evidence>
<dbReference type="PANTHER" id="PTHR43335">
    <property type="entry name" value="ABC TRANSPORTER, ATP-BINDING PROTEIN"/>
    <property type="match status" value="1"/>
</dbReference>
<keyword evidence="4 6" id="KW-0067">ATP-binding</keyword>
<dbReference type="InterPro" id="IPR027417">
    <property type="entry name" value="P-loop_NTPase"/>
</dbReference>
<dbReference type="GO" id="GO:0016887">
    <property type="term" value="F:ATP hydrolysis activity"/>
    <property type="evidence" value="ECO:0007669"/>
    <property type="project" value="InterPro"/>
</dbReference>
<dbReference type="InterPro" id="IPR003593">
    <property type="entry name" value="AAA+_ATPase"/>
</dbReference>
<evidence type="ECO:0000259" key="5">
    <source>
        <dbReference type="PROSITE" id="PS50893"/>
    </source>
</evidence>
<gene>
    <name evidence="6" type="ORF">AUC31_11430</name>
</gene>
<evidence type="ECO:0000313" key="7">
    <source>
        <dbReference type="Proteomes" id="UP000067683"/>
    </source>
</evidence>
<dbReference type="SUPFAM" id="SSF52540">
    <property type="entry name" value="P-loop containing nucleoside triphosphate hydrolases"/>
    <property type="match status" value="1"/>
</dbReference>
<keyword evidence="3" id="KW-0547">Nucleotide-binding</keyword>
<dbReference type="Proteomes" id="UP000067683">
    <property type="component" value="Chromosome"/>
</dbReference>
<dbReference type="Gene3D" id="3.40.50.300">
    <property type="entry name" value="P-loop containing nucleotide triphosphate hydrolases"/>
    <property type="match status" value="1"/>
</dbReference>
<reference evidence="6" key="1">
    <citation type="submission" date="2016-01" db="EMBL/GenBank/DDBJ databases">
        <title>Complete genome of Planococcus rifietoensis type strain M8.</title>
        <authorList>
            <person name="See-Too W.S."/>
        </authorList>
    </citation>
    <scope>NUCLEOTIDE SEQUENCE [LARGE SCALE GENOMIC DNA]</scope>
    <source>
        <strain evidence="6">M8</strain>
    </source>
</reference>
<evidence type="ECO:0000256" key="1">
    <source>
        <dbReference type="ARBA" id="ARBA00005417"/>
    </source>
</evidence>
<dbReference type="OrthoDB" id="9804819at2"/>
<dbReference type="PROSITE" id="PS00211">
    <property type="entry name" value="ABC_TRANSPORTER_1"/>
    <property type="match status" value="1"/>
</dbReference>
<evidence type="ECO:0000256" key="2">
    <source>
        <dbReference type="ARBA" id="ARBA00022448"/>
    </source>
</evidence>
<organism evidence="6 7">
    <name type="scientific">Planococcus rifietoensis</name>
    <dbReference type="NCBI Taxonomy" id="200991"/>
    <lineage>
        <taxon>Bacteria</taxon>
        <taxon>Bacillati</taxon>
        <taxon>Bacillota</taxon>
        <taxon>Bacilli</taxon>
        <taxon>Bacillales</taxon>
        <taxon>Caryophanaceae</taxon>
        <taxon>Planococcus</taxon>
    </lineage>
</organism>
<dbReference type="GO" id="GO:0005524">
    <property type="term" value="F:ATP binding"/>
    <property type="evidence" value="ECO:0007669"/>
    <property type="project" value="UniProtKB-KW"/>
</dbReference>
<feature type="domain" description="ABC transporter" evidence="5">
    <location>
        <begin position="2"/>
        <end position="227"/>
    </location>
</feature>
<evidence type="ECO:0000313" key="6">
    <source>
        <dbReference type="EMBL" id="ALS75770.1"/>
    </source>
</evidence>
<dbReference type="PANTHER" id="PTHR43335:SF11">
    <property type="entry name" value="ABC TRANSPORTER RELATED"/>
    <property type="match status" value="1"/>
</dbReference>
<dbReference type="InterPro" id="IPR003439">
    <property type="entry name" value="ABC_transporter-like_ATP-bd"/>
</dbReference>
<keyword evidence="2" id="KW-0813">Transport</keyword>
<proteinExistence type="inferred from homology"/>
<dbReference type="CDD" id="cd03230">
    <property type="entry name" value="ABC_DR_subfamily_A"/>
    <property type="match status" value="1"/>
</dbReference>
<dbReference type="EMBL" id="CP013659">
    <property type="protein sequence ID" value="ALS75770.1"/>
    <property type="molecule type" value="Genomic_DNA"/>
</dbReference>
<keyword evidence="7" id="KW-1185">Reference proteome</keyword>
<dbReference type="InterPro" id="IPR017871">
    <property type="entry name" value="ABC_transporter-like_CS"/>
</dbReference>
<accession>A0A0U2YMB2</accession>
<dbReference type="SMART" id="SM00382">
    <property type="entry name" value="AAA"/>
    <property type="match status" value="1"/>
</dbReference>
<dbReference type="Pfam" id="PF00005">
    <property type="entry name" value="ABC_tran"/>
    <property type="match status" value="1"/>
</dbReference>
<dbReference type="STRING" id="200991.AUC31_11430"/>
<sequence>MITVEKLHKTIKKRQILSDVSFTVAQGECVGLLGPNGAGKTTLIKCMTGVLHYEQGNITFHSKPIAQHKQDIGYLSQHTDFKPWMSCAESLRFFGKLSGLDAAVLQEAIPAVLEEVGLKGKESYKVEQLSGGMKQRLGIAQAILHEPQLLILDEPVSALDPIGRNEVKKLIARLKKRTTIIISTHILDDASEFCDRYIVIKDGVIAGTIDSQLQQADRKQILVKTAKTPPASGIGAGDGVAHIERLSPSAFLLTGTEQLDLKKVVNDMDAQELDVKSIEFYEKGIEEIFLEMVSDT</sequence>
<name>A0A0U2YMB2_9BACL</name>
<dbReference type="KEGG" id="prt:AUC31_11430"/>